<name>A0A3P3ZPP4_9ZZZZ</name>
<organism evidence="1">
    <name type="scientific">mine drainage metagenome</name>
    <dbReference type="NCBI Taxonomy" id="410659"/>
    <lineage>
        <taxon>unclassified sequences</taxon>
        <taxon>metagenomes</taxon>
        <taxon>ecological metagenomes</taxon>
    </lineage>
</organism>
<sequence>METKRSRRIRHSRQDWQGFVSEFLTSGQDCKSFCRDKGLNPSRLIRWQGVFRNEISPAISQMQPVGFLDLGTLPAPEPQPRTGILELKLDLGGGVVLTLTRN</sequence>
<dbReference type="NCBIfam" id="NF047593">
    <property type="entry name" value="IS66_ISAeme5_TnpA"/>
    <property type="match status" value="1"/>
</dbReference>
<reference evidence="1" key="1">
    <citation type="submission" date="2018-10" db="EMBL/GenBank/DDBJ databases">
        <authorList>
            <person name="Plewniak F."/>
        </authorList>
    </citation>
    <scope>NUCLEOTIDE SEQUENCE</scope>
</reference>
<proteinExistence type="predicted"/>
<evidence type="ECO:0000313" key="1">
    <source>
        <dbReference type="EMBL" id="VAY88745.1"/>
    </source>
</evidence>
<protein>
    <recommendedName>
        <fullName evidence="2">Transposase</fullName>
    </recommendedName>
</protein>
<evidence type="ECO:0008006" key="2">
    <source>
        <dbReference type="Google" id="ProtNLM"/>
    </source>
</evidence>
<dbReference type="EMBL" id="UOYP01000317">
    <property type="protein sequence ID" value="VAY88745.1"/>
    <property type="molecule type" value="Genomic_DNA"/>
</dbReference>
<accession>A0A3P3ZPP4</accession>
<gene>
    <name evidence="1" type="ORF">CARN8_3840003</name>
</gene>
<dbReference type="AlphaFoldDB" id="A0A3P3ZPP4"/>